<proteinExistence type="predicted"/>
<dbReference type="SUPFAM" id="SSF47762">
    <property type="entry name" value="PAH2 domain"/>
    <property type="match status" value="2"/>
</dbReference>
<evidence type="ECO:0000313" key="8">
    <source>
        <dbReference type="Proteomes" id="UP000284706"/>
    </source>
</evidence>
<evidence type="ECO:0000313" key="7">
    <source>
        <dbReference type="EMBL" id="PPQ75084.1"/>
    </source>
</evidence>
<dbReference type="GO" id="GO:0033698">
    <property type="term" value="C:Rpd3L complex"/>
    <property type="evidence" value="ECO:0007669"/>
    <property type="project" value="UniProtKB-ARBA"/>
</dbReference>
<accession>A0A409W9B5</accession>
<feature type="region of interest" description="Disordered" evidence="6">
    <location>
        <begin position="73"/>
        <end position="102"/>
    </location>
</feature>
<dbReference type="STRING" id="231916.A0A409W9B5"/>
<dbReference type="InterPro" id="IPR003822">
    <property type="entry name" value="PAH"/>
</dbReference>
<dbReference type="PANTHER" id="PTHR12346">
    <property type="entry name" value="SIN3B-RELATED"/>
    <property type="match status" value="1"/>
</dbReference>
<dbReference type="GO" id="GO:0000122">
    <property type="term" value="P:negative regulation of transcription by RNA polymerase II"/>
    <property type="evidence" value="ECO:0007669"/>
    <property type="project" value="TreeGrafter"/>
</dbReference>
<keyword evidence="4 5" id="KW-0539">Nucleus</keyword>
<organism evidence="7 8">
    <name type="scientific">Gymnopilus dilepis</name>
    <dbReference type="NCBI Taxonomy" id="231916"/>
    <lineage>
        <taxon>Eukaryota</taxon>
        <taxon>Fungi</taxon>
        <taxon>Dikarya</taxon>
        <taxon>Basidiomycota</taxon>
        <taxon>Agaricomycotina</taxon>
        <taxon>Agaricomycetes</taxon>
        <taxon>Agaricomycetidae</taxon>
        <taxon>Agaricales</taxon>
        <taxon>Agaricineae</taxon>
        <taxon>Hymenogastraceae</taxon>
        <taxon>Gymnopilus</taxon>
    </lineage>
</organism>
<name>A0A409W9B5_9AGAR</name>
<feature type="region of interest" description="Disordered" evidence="6">
    <location>
        <begin position="373"/>
        <end position="428"/>
    </location>
</feature>
<keyword evidence="3" id="KW-0677">Repeat</keyword>
<comment type="caution">
    <text evidence="7">The sequence shown here is derived from an EMBL/GenBank/DDBJ whole genome shotgun (WGS) entry which is preliminary data.</text>
</comment>
<dbReference type="PANTHER" id="PTHR12346:SF0">
    <property type="entry name" value="SIN3A, ISOFORM G"/>
    <property type="match status" value="1"/>
</dbReference>
<dbReference type="FunFam" id="1.20.1160.11:FF:000003">
    <property type="entry name" value="Paired amphipathic helix SIN3-like protein"/>
    <property type="match status" value="1"/>
</dbReference>
<feature type="non-terminal residue" evidence="7">
    <location>
        <position position="428"/>
    </location>
</feature>
<dbReference type="InParanoid" id="A0A409W9B5"/>
<evidence type="ECO:0000256" key="5">
    <source>
        <dbReference type="PROSITE-ProRule" id="PRU00810"/>
    </source>
</evidence>
<gene>
    <name evidence="7" type="ORF">CVT26_011830</name>
</gene>
<evidence type="ECO:0000256" key="3">
    <source>
        <dbReference type="ARBA" id="ARBA00022737"/>
    </source>
</evidence>
<dbReference type="AlphaFoldDB" id="A0A409W9B5"/>
<dbReference type="InterPro" id="IPR036600">
    <property type="entry name" value="PAH_sf"/>
</dbReference>
<dbReference type="PROSITE" id="PS51477">
    <property type="entry name" value="PAH"/>
    <property type="match status" value="2"/>
</dbReference>
<dbReference type="GO" id="GO:0003714">
    <property type="term" value="F:transcription corepressor activity"/>
    <property type="evidence" value="ECO:0007669"/>
    <property type="project" value="InterPro"/>
</dbReference>
<dbReference type="OrthoDB" id="10265969at2759"/>
<dbReference type="Proteomes" id="UP000284706">
    <property type="component" value="Unassembled WGS sequence"/>
</dbReference>
<feature type="region of interest" description="Disordered" evidence="6">
    <location>
        <begin position="1"/>
        <end position="24"/>
    </location>
</feature>
<evidence type="ECO:0000256" key="6">
    <source>
        <dbReference type="SAM" id="MobiDB-lite"/>
    </source>
</evidence>
<evidence type="ECO:0008006" key="9">
    <source>
        <dbReference type="Google" id="ProtNLM"/>
    </source>
</evidence>
<sequence>MSGAIAITNHEGNEVGRSGDGSRLAASETSSILALASPHSLPVIPPSSLALQDSTDPLLLLHAVKASLPLLDMNARSSNPSTPRPEPAESSSPAQQRSPEAARPLNVTDALSYLDAVKNQFQDNPDVYNQFLDIMKDFKSQVIDTPGVIQRVSRLFHGHPNLIQGFNTFLPMGYRIDISADPLDPNTITVTTPTGTTTQNTVTNTIVTRTTREIPGIPPPPHLNPAQYPITTPLLQNTIGGPGSRSLTPHGFPLPHAQPPFDPVYSPGLQNPQTTAAASFLNNLNNKNTVEKQPPGEFNHAIQYLNKIKARYAEDPNTYKQFLDILQTYQKEQRHTQDSQVYVQVQMLFKDAPDLLAEFKDFLPDAVPGGLNAGPMMPQAGPSSWGPGESSPPIAAAKKPTQAAKRNRKRPPEKDTTPVPPPKPAPSR</sequence>
<evidence type="ECO:0000256" key="1">
    <source>
        <dbReference type="ARBA" id="ARBA00004123"/>
    </source>
</evidence>
<dbReference type="GO" id="GO:0010628">
    <property type="term" value="P:positive regulation of gene expression"/>
    <property type="evidence" value="ECO:0007669"/>
    <property type="project" value="UniProtKB-ARBA"/>
</dbReference>
<protein>
    <recommendedName>
        <fullName evidence="9">Histone deacetylase interacting domain-containing protein</fullName>
    </recommendedName>
</protein>
<keyword evidence="2" id="KW-0678">Repressor</keyword>
<evidence type="ECO:0000256" key="2">
    <source>
        <dbReference type="ARBA" id="ARBA00022491"/>
    </source>
</evidence>
<dbReference type="FunFam" id="1.20.1160.11:FF:000001">
    <property type="entry name" value="Paired amphipathic helix protein Sin3"/>
    <property type="match status" value="1"/>
</dbReference>
<dbReference type="InterPro" id="IPR039774">
    <property type="entry name" value="Sin3-like"/>
</dbReference>
<evidence type="ECO:0000256" key="4">
    <source>
        <dbReference type="ARBA" id="ARBA00023242"/>
    </source>
</evidence>
<keyword evidence="8" id="KW-1185">Reference proteome</keyword>
<dbReference type="Pfam" id="PF02671">
    <property type="entry name" value="PAH"/>
    <property type="match status" value="2"/>
</dbReference>
<feature type="compositionally biased region" description="Low complexity" evidence="6">
    <location>
        <begin position="381"/>
        <end position="393"/>
    </location>
</feature>
<dbReference type="Gene3D" id="1.20.1160.11">
    <property type="entry name" value="Paired amphipathic helix"/>
    <property type="match status" value="2"/>
</dbReference>
<dbReference type="EMBL" id="NHYE01005290">
    <property type="protein sequence ID" value="PPQ75084.1"/>
    <property type="molecule type" value="Genomic_DNA"/>
</dbReference>
<feature type="compositionally biased region" description="Pro residues" evidence="6">
    <location>
        <begin position="418"/>
        <end position="428"/>
    </location>
</feature>
<comment type="subcellular location">
    <subcellularLocation>
        <location evidence="1 5">Nucleus</location>
    </subcellularLocation>
</comment>
<reference evidence="7 8" key="1">
    <citation type="journal article" date="2018" name="Evol. Lett.">
        <title>Horizontal gene cluster transfer increased hallucinogenic mushroom diversity.</title>
        <authorList>
            <person name="Reynolds H.T."/>
            <person name="Vijayakumar V."/>
            <person name="Gluck-Thaler E."/>
            <person name="Korotkin H.B."/>
            <person name="Matheny P.B."/>
            <person name="Slot J.C."/>
        </authorList>
    </citation>
    <scope>NUCLEOTIDE SEQUENCE [LARGE SCALE GENOMIC DNA]</scope>
    <source>
        <strain evidence="7 8">SRW20</strain>
    </source>
</reference>